<feature type="binding site" evidence="8">
    <location>
        <position position="141"/>
    </location>
    <ligand>
        <name>substrate</name>
    </ligand>
</feature>
<dbReference type="SUPFAM" id="SSF53633">
    <property type="entry name" value="Carbamate kinase-like"/>
    <property type="match status" value="1"/>
</dbReference>
<dbReference type="Proteomes" id="UP000774000">
    <property type="component" value="Unassembled WGS sequence"/>
</dbReference>
<dbReference type="PANTHER" id="PTHR43654">
    <property type="entry name" value="GLUTAMATE 5-KINASE"/>
    <property type="match status" value="1"/>
</dbReference>
<dbReference type="InterPro" id="IPR036974">
    <property type="entry name" value="PUA_sf"/>
</dbReference>
<evidence type="ECO:0000313" key="10">
    <source>
        <dbReference type="EMBL" id="MBM7556198.1"/>
    </source>
</evidence>
<dbReference type="Pfam" id="PF01472">
    <property type="entry name" value="PUA"/>
    <property type="match status" value="1"/>
</dbReference>
<comment type="catalytic activity">
    <reaction evidence="8">
        <text>L-glutamate + ATP = L-glutamyl 5-phosphate + ADP</text>
        <dbReference type="Rhea" id="RHEA:14877"/>
        <dbReference type="ChEBI" id="CHEBI:29985"/>
        <dbReference type="ChEBI" id="CHEBI:30616"/>
        <dbReference type="ChEBI" id="CHEBI:58274"/>
        <dbReference type="ChEBI" id="CHEBI:456216"/>
        <dbReference type="EC" id="2.7.2.11"/>
    </reaction>
</comment>
<dbReference type="PROSITE" id="PS00902">
    <property type="entry name" value="GLUTAMATE_5_KINASE"/>
    <property type="match status" value="1"/>
</dbReference>
<dbReference type="InterPro" id="IPR002478">
    <property type="entry name" value="PUA"/>
</dbReference>
<evidence type="ECO:0000259" key="9">
    <source>
        <dbReference type="SMART" id="SM00359"/>
    </source>
</evidence>
<keyword evidence="3 8" id="KW-0641">Proline biosynthesis</keyword>
<dbReference type="InterPro" id="IPR001057">
    <property type="entry name" value="Glu/AcGlu_kinase"/>
</dbReference>
<dbReference type="GO" id="GO:0055129">
    <property type="term" value="P:L-proline biosynthetic process"/>
    <property type="evidence" value="ECO:0007669"/>
    <property type="project" value="UniProtKB-UniRule"/>
</dbReference>
<dbReference type="GO" id="GO:0005829">
    <property type="term" value="C:cytosol"/>
    <property type="evidence" value="ECO:0007669"/>
    <property type="project" value="TreeGrafter"/>
</dbReference>
<keyword evidence="4 8" id="KW-0808">Transferase</keyword>
<gene>
    <name evidence="8" type="primary">proB</name>
    <name evidence="10" type="ORF">JOC47_001034</name>
</gene>
<name>A0A938XNS4_9FIRM</name>
<dbReference type="InterPro" id="IPR001048">
    <property type="entry name" value="Asp/Glu/Uridylate_kinase"/>
</dbReference>
<sequence>MQNEIKQAQRIVVKVGSSTLTYENSKLNLNRIDKLVRDISNLKNQDLDIIFVSSGAIAAGQGKLRLNKIDRSIPEKQALASIGQGLLMKTYQKLFSEYGYEAAQILLTQNDLNDRKRYLNSRNTINQLLKYNVVPIINENDTVAVKEIKFGDNDTLSALVSSLIDADLLIMLSDIDGLYTTDPRENQDAELISEVEDISTVESAAGGSGTERGTGGMATKIEAAKIATKAGIPMIIANGKQDKVLTKIIEGKEIGTTFLAEEGLPSRDKWIAFNMAVEGELIVDSGAVKALQESGSSLLACGIIETKGNFSAGDVVDVFDQSGTKIGRGLVNYAQREVEQIEGLQSDEIEEKLGYQAYDEVIHRDNLVLSI</sequence>
<evidence type="ECO:0000256" key="3">
    <source>
        <dbReference type="ARBA" id="ARBA00022650"/>
    </source>
</evidence>
<feature type="binding site" evidence="8">
    <location>
        <position position="54"/>
    </location>
    <ligand>
        <name>substrate</name>
    </ligand>
</feature>
<dbReference type="InterPro" id="IPR011529">
    <property type="entry name" value="Glu_5kinase"/>
</dbReference>
<dbReference type="Gene3D" id="2.30.130.10">
    <property type="entry name" value="PUA domain"/>
    <property type="match status" value="1"/>
</dbReference>
<evidence type="ECO:0000256" key="8">
    <source>
        <dbReference type="HAMAP-Rule" id="MF_00456"/>
    </source>
</evidence>
<dbReference type="GO" id="GO:0003723">
    <property type="term" value="F:RNA binding"/>
    <property type="evidence" value="ECO:0007669"/>
    <property type="project" value="InterPro"/>
</dbReference>
<accession>A0A938XNS4</accession>
<dbReference type="SUPFAM" id="SSF88697">
    <property type="entry name" value="PUA domain-like"/>
    <property type="match status" value="1"/>
</dbReference>
<dbReference type="FunFam" id="2.30.130.10:FF:000007">
    <property type="entry name" value="Glutamate 5-kinase"/>
    <property type="match status" value="1"/>
</dbReference>
<keyword evidence="7 8" id="KW-0067">ATP-binding</keyword>
<dbReference type="Pfam" id="PF00696">
    <property type="entry name" value="AA_kinase"/>
    <property type="match status" value="1"/>
</dbReference>
<evidence type="ECO:0000256" key="2">
    <source>
        <dbReference type="ARBA" id="ARBA00022605"/>
    </source>
</evidence>
<keyword evidence="11" id="KW-1185">Reference proteome</keyword>
<keyword evidence="2 8" id="KW-0028">Amino-acid biosynthesis</keyword>
<feature type="binding site" evidence="8">
    <location>
        <begin position="173"/>
        <end position="174"/>
    </location>
    <ligand>
        <name>ATP</name>
        <dbReference type="ChEBI" id="CHEBI:30616"/>
    </ligand>
</feature>
<dbReference type="PROSITE" id="PS50890">
    <property type="entry name" value="PUA"/>
    <property type="match status" value="1"/>
</dbReference>
<dbReference type="InterPro" id="IPR041739">
    <property type="entry name" value="G5K_ProB"/>
</dbReference>
<evidence type="ECO:0000256" key="7">
    <source>
        <dbReference type="ARBA" id="ARBA00022840"/>
    </source>
</evidence>
<dbReference type="SMART" id="SM00359">
    <property type="entry name" value="PUA"/>
    <property type="match status" value="1"/>
</dbReference>
<dbReference type="PANTHER" id="PTHR43654:SF1">
    <property type="entry name" value="ISOPENTENYL PHOSPHATE KINASE"/>
    <property type="match status" value="1"/>
</dbReference>
<feature type="domain" description="PUA" evidence="9">
    <location>
        <begin position="279"/>
        <end position="362"/>
    </location>
</feature>
<proteinExistence type="inferred from homology"/>
<feature type="binding site" evidence="8">
    <location>
        <position position="153"/>
    </location>
    <ligand>
        <name>substrate</name>
    </ligand>
</feature>
<keyword evidence="1 8" id="KW-0963">Cytoplasm</keyword>
<dbReference type="GO" id="GO:0004349">
    <property type="term" value="F:glutamate 5-kinase activity"/>
    <property type="evidence" value="ECO:0007669"/>
    <property type="project" value="UniProtKB-UniRule"/>
</dbReference>
<evidence type="ECO:0000256" key="1">
    <source>
        <dbReference type="ARBA" id="ARBA00022490"/>
    </source>
</evidence>
<comment type="similarity">
    <text evidence="8">Belongs to the glutamate 5-kinase family.</text>
</comment>
<keyword evidence="6 8" id="KW-0418">Kinase</keyword>
<comment type="function">
    <text evidence="8">Catalyzes the transfer of a phosphate group to glutamate to form L-glutamate 5-phosphate.</text>
</comment>
<dbReference type="GO" id="GO:0005524">
    <property type="term" value="F:ATP binding"/>
    <property type="evidence" value="ECO:0007669"/>
    <property type="project" value="UniProtKB-KW"/>
</dbReference>
<feature type="binding site" evidence="8">
    <location>
        <position position="14"/>
    </location>
    <ligand>
        <name>ATP</name>
        <dbReference type="ChEBI" id="CHEBI:30616"/>
    </ligand>
</feature>
<dbReference type="InterPro" id="IPR019797">
    <property type="entry name" value="Glutamate_5-kinase_CS"/>
</dbReference>
<dbReference type="InterPro" id="IPR036393">
    <property type="entry name" value="AceGlu_kinase-like_sf"/>
</dbReference>
<reference evidence="10" key="1">
    <citation type="submission" date="2021-01" db="EMBL/GenBank/DDBJ databases">
        <title>Genomic Encyclopedia of Type Strains, Phase IV (KMG-IV): sequencing the most valuable type-strain genomes for metagenomic binning, comparative biology and taxonomic classification.</title>
        <authorList>
            <person name="Goeker M."/>
        </authorList>
    </citation>
    <scope>NUCLEOTIDE SEQUENCE</scope>
    <source>
        <strain evidence="10">DSM 23230</strain>
    </source>
</reference>
<dbReference type="HAMAP" id="MF_00456">
    <property type="entry name" value="ProB"/>
    <property type="match status" value="1"/>
</dbReference>
<dbReference type="CDD" id="cd04242">
    <property type="entry name" value="AAK_G5K_ProB"/>
    <property type="match status" value="1"/>
</dbReference>
<dbReference type="RefSeq" id="WP_204700911.1">
    <property type="nucleotide sequence ID" value="NZ_JAFBDQ010000004.1"/>
</dbReference>
<evidence type="ECO:0000256" key="4">
    <source>
        <dbReference type="ARBA" id="ARBA00022679"/>
    </source>
</evidence>
<comment type="subcellular location">
    <subcellularLocation>
        <location evidence="8">Cytoplasm</location>
    </subcellularLocation>
</comment>
<dbReference type="PIRSF" id="PIRSF000729">
    <property type="entry name" value="GK"/>
    <property type="match status" value="1"/>
</dbReference>
<dbReference type="Gene3D" id="3.40.1160.10">
    <property type="entry name" value="Acetylglutamate kinase-like"/>
    <property type="match status" value="1"/>
</dbReference>
<dbReference type="EC" id="2.7.2.11" evidence="8"/>
<dbReference type="FunFam" id="3.40.1160.10:FF:000018">
    <property type="entry name" value="Glutamate 5-kinase"/>
    <property type="match status" value="1"/>
</dbReference>
<dbReference type="InterPro" id="IPR015947">
    <property type="entry name" value="PUA-like_sf"/>
</dbReference>
<dbReference type="PRINTS" id="PR00474">
    <property type="entry name" value="GLU5KINASE"/>
</dbReference>
<comment type="caution">
    <text evidence="10">The sequence shown here is derived from an EMBL/GenBank/DDBJ whole genome shotgun (WGS) entry which is preliminary data.</text>
</comment>
<keyword evidence="5 8" id="KW-0547">Nucleotide-binding</keyword>
<dbReference type="AlphaFoldDB" id="A0A938XNS4"/>
<evidence type="ECO:0000256" key="5">
    <source>
        <dbReference type="ARBA" id="ARBA00022741"/>
    </source>
</evidence>
<protein>
    <recommendedName>
        <fullName evidence="8">Glutamate 5-kinase</fullName>
        <ecNumber evidence="8">2.7.2.11</ecNumber>
    </recommendedName>
    <alternativeName>
        <fullName evidence="8">Gamma-glutamyl kinase</fullName>
        <shortName evidence="8">GK</shortName>
    </alternativeName>
</protein>
<dbReference type="CDD" id="cd21157">
    <property type="entry name" value="PUA_G5K"/>
    <property type="match status" value="1"/>
</dbReference>
<comment type="pathway">
    <text evidence="8">Amino-acid biosynthesis; L-proline biosynthesis; L-glutamate 5-semialdehyde from L-glutamate: step 1/2.</text>
</comment>
<dbReference type="NCBIfam" id="TIGR01027">
    <property type="entry name" value="proB"/>
    <property type="match status" value="1"/>
</dbReference>
<dbReference type="InterPro" id="IPR005715">
    <property type="entry name" value="Glu_5kinase/COase_Synthase"/>
</dbReference>
<feature type="binding site" evidence="8">
    <location>
        <begin position="214"/>
        <end position="220"/>
    </location>
    <ligand>
        <name>ATP</name>
        <dbReference type="ChEBI" id="CHEBI:30616"/>
    </ligand>
</feature>
<dbReference type="EMBL" id="JAFBDQ010000004">
    <property type="protein sequence ID" value="MBM7556198.1"/>
    <property type="molecule type" value="Genomic_DNA"/>
</dbReference>
<organism evidence="10 11">
    <name type="scientific">Halanaerobacter jeridensis</name>
    <dbReference type="NCBI Taxonomy" id="706427"/>
    <lineage>
        <taxon>Bacteria</taxon>
        <taxon>Bacillati</taxon>
        <taxon>Bacillota</taxon>
        <taxon>Clostridia</taxon>
        <taxon>Halanaerobiales</taxon>
        <taxon>Halobacteroidaceae</taxon>
        <taxon>Halanaerobacter</taxon>
    </lineage>
</organism>
<evidence type="ECO:0000313" key="11">
    <source>
        <dbReference type="Proteomes" id="UP000774000"/>
    </source>
</evidence>
<evidence type="ECO:0000256" key="6">
    <source>
        <dbReference type="ARBA" id="ARBA00022777"/>
    </source>
</evidence>